<evidence type="ECO:0000256" key="1">
    <source>
        <dbReference type="ARBA" id="ARBA00004651"/>
    </source>
</evidence>
<name>A0ABW1TUT9_9BURK</name>
<evidence type="ECO:0000256" key="2">
    <source>
        <dbReference type="ARBA" id="ARBA00022475"/>
    </source>
</evidence>
<keyword evidence="2" id="KW-1003">Cell membrane</keyword>
<keyword evidence="10" id="KW-1185">Reference proteome</keyword>
<keyword evidence="3 7" id="KW-0812">Transmembrane</keyword>
<accession>A0ABW1TUT9</accession>
<dbReference type="Pfam" id="PF01618">
    <property type="entry name" value="MotA_ExbB"/>
    <property type="match status" value="1"/>
</dbReference>
<organism evidence="9 10">
    <name type="scientific">Polaromonas aquatica</name>
    <dbReference type="NCBI Taxonomy" id="332657"/>
    <lineage>
        <taxon>Bacteria</taxon>
        <taxon>Pseudomonadati</taxon>
        <taxon>Pseudomonadota</taxon>
        <taxon>Betaproteobacteria</taxon>
        <taxon>Burkholderiales</taxon>
        <taxon>Comamonadaceae</taxon>
        <taxon>Polaromonas</taxon>
    </lineage>
</organism>
<reference evidence="10" key="1">
    <citation type="journal article" date="2019" name="Int. J. Syst. Evol. Microbiol.">
        <title>The Global Catalogue of Microorganisms (GCM) 10K type strain sequencing project: providing services to taxonomists for standard genome sequencing and annotation.</title>
        <authorList>
            <consortium name="The Broad Institute Genomics Platform"/>
            <consortium name="The Broad Institute Genome Sequencing Center for Infectious Disease"/>
            <person name="Wu L."/>
            <person name="Ma J."/>
        </authorList>
    </citation>
    <scope>NUCLEOTIDE SEQUENCE [LARGE SCALE GENOMIC DNA]</scope>
    <source>
        <strain evidence="10">CCUG 39402</strain>
    </source>
</reference>
<keyword evidence="6" id="KW-0813">Transport</keyword>
<keyword evidence="6" id="KW-0653">Protein transport</keyword>
<evidence type="ECO:0000256" key="5">
    <source>
        <dbReference type="ARBA" id="ARBA00023136"/>
    </source>
</evidence>
<feature type="domain" description="MotA/TolQ/ExbB proton channel" evidence="8">
    <location>
        <begin position="70"/>
        <end position="139"/>
    </location>
</feature>
<feature type="transmembrane region" description="Helical" evidence="7">
    <location>
        <begin position="81"/>
        <end position="102"/>
    </location>
</feature>
<gene>
    <name evidence="9" type="ORF">ACFQND_04685</name>
</gene>
<feature type="transmembrane region" description="Helical" evidence="7">
    <location>
        <begin position="14"/>
        <end position="36"/>
    </location>
</feature>
<feature type="transmembrane region" description="Helical" evidence="7">
    <location>
        <begin position="114"/>
        <end position="136"/>
    </location>
</feature>
<comment type="caution">
    <text evidence="9">The sequence shown here is derived from an EMBL/GenBank/DDBJ whole genome shotgun (WGS) entry which is preliminary data.</text>
</comment>
<dbReference type="EMBL" id="JBHSRS010000013">
    <property type="protein sequence ID" value="MFC6280523.1"/>
    <property type="molecule type" value="Genomic_DNA"/>
</dbReference>
<evidence type="ECO:0000313" key="10">
    <source>
        <dbReference type="Proteomes" id="UP001596270"/>
    </source>
</evidence>
<keyword evidence="5 7" id="KW-0472">Membrane</keyword>
<evidence type="ECO:0000256" key="6">
    <source>
        <dbReference type="RuleBase" id="RU004057"/>
    </source>
</evidence>
<protein>
    <submittedName>
        <fullName evidence="9">MotA/TolQ/ExbB proton channel family protein</fullName>
    </submittedName>
</protein>
<evidence type="ECO:0000256" key="7">
    <source>
        <dbReference type="SAM" id="Phobius"/>
    </source>
</evidence>
<evidence type="ECO:0000259" key="8">
    <source>
        <dbReference type="Pfam" id="PF01618"/>
    </source>
</evidence>
<dbReference type="InterPro" id="IPR002898">
    <property type="entry name" value="MotA_ExbB_proton_chnl"/>
</dbReference>
<comment type="subcellular location">
    <subcellularLocation>
        <location evidence="1">Cell membrane</location>
        <topology evidence="1">Multi-pass membrane protein</topology>
    </subcellularLocation>
    <subcellularLocation>
        <location evidence="6">Membrane</location>
        <topology evidence="6">Multi-pass membrane protein</topology>
    </subcellularLocation>
</comment>
<evidence type="ECO:0000256" key="4">
    <source>
        <dbReference type="ARBA" id="ARBA00022989"/>
    </source>
</evidence>
<evidence type="ECO:0000256" key="3">
    <source>
        <dbReference type="ARBA" id="ARBA00022692"/>
    </source>
</evidence>
<dbReference type="Proteomes" id="UP001596270">
    <property type="component" value="Unassembled WGS sequence"/>
</dbReference>
<dbReference type="RefSeq" id="WP_371437831.1">
    <property type="nucleotide sequence ID" value="NZ_JBHSRS010000013.1"/>
</dbReference>
<evidence type="ECO:0000313" key="9">
    <source>
        <dbReference type="EMBL" id="MFC6280523.1"/>
    </source>
</evidence>
<proteinExistence type="inferred from homology"/>
<comment type="similarity">
    <text evidence="6">Belongs to the exbB/tolQ family.</text>
</comment>
<sequence length="160" mass="17212">MPFENALFQLAQTFLWPVTVLVFAVFAYAVMSLGAFGVEWMRRRKQPGSVLVLTGANARSPEVLELAVLKELEGLRLCSRVAPMLGLVATMIPMGPALVAVASGQSHGVAESLAPAFAAVIVALVAASITFVVYSVRRRWLLAEMLVVLERLETLEGDAV</sequence>
<keyword evidence="4 7" id="KW-1133">Transmembrane helix</keyword>